<dbReference type="Proteomes" id="UP000217141">
    <property type="component" value="Chromosome II"/>
</dbReference>
<dbReference type="AlphaFoldDB" id="A0A249MYG5"/>
<dbReference type="InterPro" id="IPR018640">
    <property type="entry name" value="DUF2063"/>
</dbReference>
<protein>
    <submittedName>
        <fullName evidence="2">DUF2063 domain-containing protein</fullName>
    </submittedName>
</protein>
<dbReference type="EMBL" id="CP022746">
    <property type="protein sequence ID" value="ASY46356.1"/>
    <property type="molecule type" value="Genomic_DNA"/>
</dbReference>
<gene>
    <name evidence="2" type="ORF">CJD35_18000</name>
</gene>
<dbReference type="RefSeq" id="WP_017181257.1">
    <property type="nucleotide sequence ID" value="NZ_CP022746.1"/>
</dbReference>
<dbReference type="Pfam" id="PF09836">
    <property type="entry name" value="DUF2063"/>
    <property type="match status" value="1"/>
</dbReference>
<reference evidence="2 3" key="1">
    <citation type="submission" date="2017-08" db="EMBL/GenBank/DDBJ databases">
        <title>Whole Genome Sequence of Sphingobium hydrophobicum C1: Insights into Adaption to the Electronic-waste Contaminated Sediment.</title>
        <authorList>
            <person name="Song D."/>
            <person name="Chen X."/>
            <person name="Xu M."/>
        </authorList>
    </citation>
    <scope>NUCLEOTIDE SEQUENCE [LARGE SCALE GENOMIC DNA]</scope>
    <source>
        <strain evidence="2 3">C1</strain>
    </source>
</reference>
<name>A0A249MYG5_SPHXE</name>
<organism evidence="2 3">
    <name type="scientific">Sphingobium xenophagum</name>
    <dbReference type="NCBI Taxonomy" id="121428"/>
    <lineage>
        <taxon>Bacteria</taxon>
        <taxon>Pseudomonadati</taxon>
        <taxon>Pseudomonadota</taxon>
        <taxon>Alphaproteobacteria</taxon>
        <taxon>Sphingomonadales</taxon>
        <taxon>Sphingomonadaceae</taxon>
        <taxon>Sphingobium</taxon>
    </lineage>
</organism>
<feature type="domain" description="Putative DNA-binding" evidence="1">
    <location>
        <begin position="6"/>
        <end position="90"/>
    </location>
</feature>
<accession>A0A249MYG5</accession>
<dbReference type="KEGG" id="shyd:CJD35_18000"/>
<proteinExistence type="predicted"/>
<evidence type="ECO:0000259" key="1">
    <source>
        <dbReference type="Pfam" id="PF09836"/>
    </source>
</evidence>
<sequence>MSLLALQRDMRDWLVRADMAAAARIQSSCEAGFAVYQNNYRSQLVTCLESSFARTRAWIGEERFLHAAAHHIDDVPPSSWTLDAYAHDFPVTLARLQPHDPEIAEIACLELGLEELFISADGPAVALDHLHDLDWEYALLTFQRAIDLVDLKTNAFAIWSALVAGEEPPASQYLGTPETALLWRQDEQCRVRTIDAMELQTLLDLRGGLPFGAACRKVTVQLGEDRGIALVGQWLGQWLADGLIAAITAQDKPVGSGNPRLEGPC</sequence>
<evidence type="ECO:0000313" key="3">
    <source>
        <dbReference type="Proteomes" id="UP000217141"/>
    </source>
</evidence>
<evidence type="ECO:0000313" key="2">
    <source>
        <dbReference type="EMBL" id="ASY46356.1"/>
    </source>
</evidence>